<accession>A0A6P6RZM7</accession>
<evidence type="ECO:0000256" key="2">
    <source>
        <dbReference type="RuleBase" id="RU000487"/>
    </source>
</evidence>
<organism evidence="3 4">
    <name type="scientific">Cyclospora cayetanensis</name>
    <dbReference type="NCBI Taxonomy" id="88456"/>
    <lineage>
        <taxon>Eukaryota</taxon>
        <taxon>Sar</taxon>
        <taxon>Alveolata</taxon>
        <taxon>Apicomplexa</taxon>
        <taxon>Conoidasida</taxon>
        <taxon>Coccidia</taxon>
        <taxon>Eucoccidiorida</taxon>
        <taxon>Eimeriorina</taxon>
        <taxon>Eimeriidae</taxon>
        <taxon>Cyclospora</taxon>
    </lineage>
</organism>
<evidence type="ECO:0000313" key="4">
    <source>
        <dbReference type="RefSeq" id="XP_026192984.1"/>
    </source>
</evidence>
<keyword evidence="3" id="KW-1185">Reference proteome</keyword>
<name>A0A6P6RZM7_9EIME</name>
<evidence type="ECO:0000313" key="3">
    <source>
        <dbReference type="Proteomes" id="UP000515125"/>
    </source>
</evidence>
<dbReference type="OrthoDB" id="5132116at2759"/>
<dbReference type="PANTHER" id="PTHR11937">
    <property type="entry name" value="ACTIN"/>
    <property type="match status" value="1"/>
</dbReference>
<dbReference type="RefSeq" id="XP_026192984.1">
    <property type="nucleotide sequence ID" value="XM_026337199.1"/>
</dbReference>
<reference evidence="4" key="1">
    <citation type="submission" date="2025-08" db="UniProtKB">
        <authorList>
            <consortium name="RefSeq"/>
        </authorList>
    </citation>
    <scope>IDENTIFICATION</scope>
</reference>
<protein>
    <submittedName>
        <fullName evidence="4">Actin-related protein 4</fullName>
    </submittedName>
</protein>
<sequence length="434" mass="45026">MTSAATPLVVDLGCHSLKAGAAGEALPRVVTRSVVGVAAVNESSLCSSSSSAASAASPSSSGQPPAAAAAAAAASAAGEPLILQQLLNPLEKTDHVEVLPVLDYKATRLNSPGTYVPHSAVRLACWGCLLQQHGLLHALAGRRLLPPCASCVYQGCNWGAPNAGYALGSERGFLFAEPNITNHQVRETFAEIAFELLQAPEVLLVRKAALAAFGCARTSAVVCDMGHSNTSVAAVQEGFVLQRLQQEIPLGCMQLLSLTRHLLQQHHIPITPGYAVVQVASCPHVTKSFQSFGEQHVLEGPYILPDGTPLPPAVTAAIETAIPDALFCPSLRDVLGALVVAGGGSQFPGLVKKLKAEVAQMGASTNGGRTQSSSSSNANGTLRLVCSRGAVERHMASWIGGSIVGCLGTFSQLAITRSDYQEFGPRGCVDRKCP</sequence>
<gene>
    <name evidence="4" type="primary">LOC34624645</name>
</gene>
<dbReference type="Gene3D" id="3.90.640.10">
    <property type="entry name" value="Actin, Chain A, domain 4"/>
    <property type="match status" value="1"/>
</dbReference>
<comment type="catalytic activity">
    <reaction evidence="1">
        <text>ATP + H2O = ADP + phosphate + H(+)</text>
        <dbReference type="Rhea" id="RHEA:13065"/>
        <dbReference type="ChEBI" id="CHEBI:15377"/>
        <dbReference type="ChEBI" id="CHEBI:15378"/>
        <dbReference type="ChEBI" id="CHEBI:30616"/>
        <dbReference type="ChEBI" id="CHEBI:43474"/>
        <dbReference type="ChEBI" id="CHEBI:456216"/>
    </reaction>
</comment>
<dbReference type="SMART" id="SM00268">
    <property type="entry name" value="ACTIN"/>
    <property type="match status" value="1"/>
</dbReference>
<dbReference type="Proteomes" id="UP000515125">
    <property type="component" value="Unplaced"/>
</dbReference>
<dbReference type="Pfam" id="PF00022">
    <property type="entry name" value="Actin"/>
    <property type="match status" value="2"/>
</dbReference>
<comment type="similarity">
    <text evidence="2">Belongs to the actin family.</text>
</comment>
<dbReference type="Gene3D" id="3.30.420.40">
    <property type="match status" value="5"/>
</dbReference>
<evidence type="ECO:0000256" key="1">
    <source>
        <dbReference type="ARBA" id="ARBA00049360"/>
    </source>
</evidence>
<dbReference type="GeneID" id="34624645"/>
<proteinExistence type="inferred from homology"/>
<dbReference type="SUPFAM" id="SSF53067">
    <property type="entry name" value="Actin-like ATPase domain"/>
    <property type="match status" value="3"/>
</dbReference>
<dbReference type="InterPro" id="IPR004000">
    <property type="entry name" value="Actin"/>
</dbReference>
<dbReference type="AlphaFoldDB" id="A0A6P6RZM7"/>
<dbReference type="InterPro" id="IPR043129">
    <property type="entry name" value="ATPase_NBD"/>
</dbReference>